<feature type="chain" id="PRO_5043818849" evidence="2">
    <location>
        <begin position="30"/>
        <end position="323"/>
    </location>
</feature>
<name>A0AAV0WB04_9HEMI</name>
<dbReference type="Proteomes" id="UP001160148">
    <property type="component" value="Unassembled WGS sequence"/>
</dbReference>
<evidence type="ECO:0000256" key="1">
    <source>
        <dbReference type="SAM" id="MobiDB-lite"/>
    </source>
</evidence>
<organism evidence="3 4">
    <name type="scientific">Macrosiphum euphorbiae</name>
    <name type="common">potato aphid</name>
    <dbReference type="NCBI Taxonomy" id="13131"/>
    <lineage>
        <taxon>Eukaryota</taxon>
        <taxon>Metazoa</taxon>
        <taxon>Ecdysozoa</taxon>
        <taxon>Arthropoda</taxon>
        <taxon>Hexapoda</taxon>
        <taxon>Insecta</taxon>
        <taxon>Pterygota</taxon>
        <taxon>Neoptera</taxon>
        <taxon>Paraneoptera</taxon>
        <taxon>Hemiptera</taxon>
        <taxon>Sternorrhyncha</taxon>
        <taxon>Aphidomorpha</taxon>
        <taxon>Aphidoidea</taxon>
        <taxon>Aphididae</taxon>
        <taxon>Macrosiphini</taxon>
        <taxon>Macrosiphum</taxon>
    </lineage>
</organism>
<keyword evidence="4" id="KW-1185">Reference proteome</keyword>
<evidence type="ECO:0000256" key="2">
    <source>
        <dbReference type="SAM" id="SignalP"/>
    </source>
</evidence>
<gene>
    <name evidence="3" type="ORF">MEUPH1_LOCUS9180</name>
</gene>
<sequence>MTPLQTTTTSVRRCSVLTATLLLLVAVAASLPSGARSSAIRPASSAASTDAAASPLVPSSWQGASAVHADVPAEAAGRAVVRKKRTLLKLKPLIVLPVKVALGTGAKLVAGAKFGAKAVGLGSKALGVSLVGLKAVHKVAKVTVKAATALGVKAVLLNFLFQKINQVIDFKTRLLSNLDQRNRQQNAQFLSPVLPQSSSSSKSGSIGNKDNATFNVVGAAAFVPAPDFVAAPDAPGFVTNAPSTAPAFVPGSDLIASPPPPSQPDFDGPPSDFVGTPTNFDSASSNFGGGPSGFPAFQPSFASEPSGFAATNDDGSPSSETSF</sequence>
<dbReference type="AlphaFoldDB" id="A0AAV0WB04"/>
<feature type="signal peptide" evidence="2">
    <location>
        <begin position="1"/>
        <end position="29"/>
    </location>
</feature>
<feature type="compositionally biased region" description="Low complexity" evidence="1">
    <location>
        <begin position="293"/>
        <end position="303"/>
    </location>
</feature>
<comment type="caution">
    <text evidence="3">The sequence shown here is derived from an EMBL/GenBank/DDBJ whole genome shotgun (WGS) entry which is preliminary data.</text>
</comment>
<accession>A0AAV0WB04</accession>
<proteinExistence type="predicted"/>
<protein>
    <submittedName>
        <fullName evidence="3">Uncharacterized protein</fullName>
    </submittedName>
</protein>
<feature type="region of interest" description="Disordered" evidence="1">
    <location>
        <begin position="249"/>
        <end position="323"/>
    </location>
</feature>
<reference evidence="3 4" key="1">
    <citation type="submission" date="2023-01" db="EMBL/GenBank/DDBJ databases">
        <authorList>
            <person name="Whitehead M."/>
        </authorList>
    </citation>
    <scope>NUCLEOTIDE SEQUENCE [LARGE SCALE GENOMIC DNA]</scope>
</reference>
<evidence type="ECO:0000313" key="4">
    <source>
        <dbReference type="Proteomes" id="UP001160148"/>
    </source>
</evidence>
<keyword evidence="2" id="KW-0732">Signal</keyword>
<evidence type="ECO:0000313" key="3">
    <source>
        <dbReference type="EMBL" id="CAI6353004.1"/>
    </source>
</evidence>
<dbReference type="EMBL" id="CARXXK010000002">
    <property type="protein sequence ID" value="CAI6353004.1"/>
    <property type="molecule type" value="Genomic_DNA"/>
</dbReference>
<feature type="compositionally biased region" description="Polar residues" evidence="1">
    <location>
        <begin position="313"/>
        <end position="323"/>
    </location>
</feature>